<evidence type="ECO:0000313" key="2">
    <source>
        <dbReference type="Proteomes" id="UP001498421"/>
    </source>
</evidence>
<dbReference type="Gene3D" id="3.20.20.210">
    <property type="match status" value="2"/>
</dbReference>
<protein>
    <submittedName>
        <fullName evidence="1">Uncharacterized protein</fullName>
    </submittedName>
</protein>
<organism evidence="1 2">
    <name type="scientific">Neonectria magnoliae</name>
    <dbReference type="NCBI Taxonomy" id="2732573"/>
    <lineage>
        <taxon>Eukaryota</taxon>
        <taxon>Fungi</taxon>
        <taxon>Dikarya</taxon>
        <taxon>Ascomycota</taxon>
        <taxon>Pezizomycotina</taxon>
        <taxon>Sordariomycetes</taxon>
        <taxon>Hypocreomycetidae</taxon>
        <taxon>Hypocreales</taxon>
        <taxon>Nectriaceae</taxon>
        <taxon>Neonectria</taxon>
    </lineage>
</organism>
<sequence length="184" mass="20511">MARDLGVYADELSEAQLAATSAAIAEAVQKQLDLSIRPITSGEYERTDFFSGFFEKLKACTSTIILPHLKISTLLCLLLELLRSLGQAYCLSLPPRLDLVDDLHLTYSVLDTFKDGLRHNGVDPDELLDLYIWAHNEAIKNRLADLYLGVHLCRGNMPGTKGFLNGSYESIAERILTGLNYETF</sequence>
<comment type="caution">
    <text evidence="1">The sequence shown here is derived from an EMBL/GenBank/DDBJ whole genome shotgun (WGS) entry which is preliminary data.</text>
</comment>
<proteinExistence type="predicted"/>
<accession>A0ABR1I867</accession>
<dbReference type="InterPro" id="IPR038071">
    <property type="entry name" value="UROD/MetE-like_sf"/>
</dbReference>
<dbReference type="SUPFAM" id="SSF51726">
    <property type="entry name" value="UROD/MetE-like"/>
    <property type="match status" value="1"/>
</dbReference>
<reference evidence="1 2" key="1">
    <citation type="journal article" date="2025" name="Microbiol. Resour. Announc.">
        <title>Draft genome sequences for Neonectria magnoliae and Neonectria punicea, canker pathogens of Liriodendron tulipifera and Acer saccharum in West Virginia.</title>
        <authorList>
            <person name="Petronek H.M."/>
            <person name="Kasson M.T."/>
            <person name="Metheny A.M."/>
            <person name="Stauder C.M."/>
            <person name="Lovett B."/>
            <person name="Lynch S.C."/>
            <person name="Garnas J.R."/>
            <person name="Kasson L.R."/>
            <person name="Stajich J.E."/>
        </authorList>
    </citation>
    <scope>NUCLEOTIDE SEQUENCE [LARGE SCALE GENOMIC DNA]</scope>
    <source>
        <strain evidence="1 2">NRRL 64651</strain>
    </source>
</reference>
<name>A0ABR1I867_9HYPO</name>
<dbReference type="PANTHER" id="PTHR43844">
    <property type="entry name" value="METHIONINE SYNTHASE"/>
    <property type="match status" value="1"/>
</dbReference>
<keyword evidence="2" id="KW-1185">Reference proteome</keyword>
<dbReference type="PANTHER" id="PTHR43844:SF2">
    <property type="entry name" value="SYNTHASE, VITAMIN-B12 INDEPENDENT, PUTATIVE (AFU_ORTHOLOGUE AFUA_3G12060)-RELATED"/>
    <property type="match status" value="1"/>
</dbReference>
<dbReference type="Proteomes" id="UP001498421">
    <property type="component" value="Unassembled WGS sequence"/>
</dbReference>
<gene>
    <name evidence="1" type="ORF">QQZ08_003607</name>
</gene>
<evidence type="ECO:0000313" key="1">
    <source>
        <dbReference type="EMBL" id="KAK7429762.1"/>
    </source>
</evidence>
<dbReference type="EMBL" id="JAZAVK010000025">
    <property type="protein sequence ID" value="KAK7429762.1"/>
    <property type="molecule type" value="Genomic_DNA"/>
</dbReference>